<sequence>MHVPATPRRQRQWHPQEDAFADSLIPYYLQAKELNDEGPFFRAANRLLLDRFPPAKTNGVSKASAFNKMKRSLALRIEVSSLLQGRVTKEFPVEGHWKDYMTIAADRERRADCFTDSEAGGGPPPTTTHHHTDYSVGVSGVKAKRFVYHAKPAPHPRSGPSEDDTSITPVVGFPQPLDPSDPHHLVLDILELEKTRRRTAGDLPFLTWLPERDAFLKEFLWHEAAADDTTECPGCMEAAAGSYRCRQCFDQRLYCAECMVKQHQALPFHELDKWNSLFFERCSLQSLGLRLQLGHPINGRCVRPMPSFGDVFTVITSHGLIPVSVDYCGCTTAISRDLQLLRYGLFPATTTDPRTAATFEVLRLFQILTFGSKVSGYEFYQALMRLTNNLGGPVPDRYSAFMRIVREWRHIRLMKRMGRGHESSGVSGTNEGECAVLCPACPQPEKNLPLNWKEEDESQRWIYALFLAIDANFRLKRLSASNDARDPSLNRGCAYFVEETQYKDFLRERVNTNIDEANTCNNYDAVKLASIRGGKGTTASGVGTIECSRHDMKRPVSVGDLQRGEQYINMDYLYFSSIRNHSPSALVVSYDIACQWSRNLILRSKTYPLELVGTRATNLNVTFLVPKFHLYAHRTECQINYSFNLTPGVGRTDGESPERGWAAMNPVASSTKEMGPGSRRDTLDDHFGDYNWRKVTSLHAALLRKVQEAVEMRAEHVGNFLDFSDSLPPTIVQRFYGLVLQWESGISEQNPYEAKVEAISAKKIRLELAQEEASAVQRDKELPVHDTVSPSILITQGLELQDQQARLKIDNQALGAHPTEIQRTHIVERRNRLMRRISSWQSIQELYIPGIGLHRRSAETRGSTDGAFDAEEINLFLPSNLVPRFHVDTRLAEYEWRLRYAIAHDLLSDLRRQLLILGTMYQSKDRYVRGQEHNTRSVTLIKNVQSRINYAAARYRSNRDALLSLSAFLNKSGWETILRVLVDTDLRGLKAGEDASSSEGRRTLSWIWTTQRENKTEMTESMSEALQIEWCKSRARAHRWQEECVLLKEEMRRVIQFHTWQQGFGKSEQRRRKQMVGVRMPGDKAGPGNS</sequence>
<dbReference type="Proteomes" id="UP000824881">
    <property type="component" value="Unassembled WGS sequence"/>
</dbReference>
<proteinExistence type="predicted"/>
<organism evidence="1 2">
    <name type="scientific">Pleurotus cornucopiae</name>
    <name type="common">Cornucopia mushroom</name>
    <dbReference type="NCBI Taxonomy" id="5321"/>
    <lineage>
        <taxon>Eukaryota</taxon>
        <taxon>Fungi</taxon>
        <taxon>Dikarya</taxon>
        <taxon>Basidiomycota</taxon>
        <taxon>Agaricomycotina</taxon>
        <taxon>Agaricomycetes</taxon>
        <taxon>Agaricomycetidae</taxon>
        <taxon>Agaricales</taxon>
        <taxon>Pleurotineae</taxon>
        <taxon>Pleurotaceae</taxon>
        <taxon>Pleurotus</taxon>
    </lineage>
</organism>
<protein>
    <submittedName>
        <fullName evidence="1">Uncharacterized protein</fullName>
    </submittedName>
</protein>
<name>A0ACB7IUA7_PLECO</name>
<keyword evidence="2" id="KW-1185">Reference proteome</keyword>
<evidence type="ECO:0000313" key="2">
    <source>
        <dbReference type="Proteomes" id="UP000824881"/>
    </source>
</evidence>
<reference evidence="1 2" key="1">
    <citation type="journal article" date="2021" name="Appl. Environ. Microbiol.">
        <title>Genetic linkage and physical mapping for an oyster mushroom Pleurotus cornucopiae and QTL analysis for the trait cap color.</title>
        <authorList>
            <person name="Zhang Y."/>
            <person name="Gao W."/>
            <person name="Sonnenberg A."/>
            <person name="Chen Q."/>
            <person name="Zhang J."/>
            <person name="Huang C."/>
        </authorList>
    </citation>
    <scope>NUCLEOTIDE SEQUENCE [LARGE SCALE GENOMIC DNA]</scope>
    <source>
        <strain evidence="1">CCMSSC00406</strain>
    </source>
</reference>
<comment type="caution">
    <text evidence="1">The sequence shown here is derived from an EMBL/GenBank/DDBJ whole genome shotgun (WGS) entry which is preliminary data.</text>
</comment>
<evidence type="ECO:0000313" key="1">
    <source>
        <dbReference type="EMBL" id="KAG9221426.1"/>
    </source>
</evidence>
<dbReference type="EMBL" id="WQMT02000007">
    <property type="protein sequence ID" value="KAG9221426.1"/>
    <property type="molecule type" value="Genomic_DNA"/>
</dbReference>
<gene>
    <name evidence="1" type="ORF">CCMSSC00406_0008318</name>
</gene>
<accession>A0ACB7IUA7</accession>